<proteinExistence type="inferred from homology"/>
<evidence type="ECO:0000259" key="2">
    <source>
        <dbReference type="SMART" id="SM00645"/>
    </source>
</evidence>
<dbReference type="STRING" id="1434123.MSVAZ_0335"/>
<dbReference type="SMART" id="SM00645">
    <property type="entry name" value="Pept_C1"/>
    <property type="match status" value="1"/>
</dbReference>
<comment type="similarity">
    <text evidence="1">Belongs to the peptidase C1 family.</text>
</comment>
<accession>A0A0E3Q312</accession>
<dbReference type="PANTHER" id="PTHR12411">
    <property type="entry name" value="CYSTEINE PROTEASE FAMILY C1-RELATED"/>
    <property type="match status" value="1"/>
</dbReference>
<dbReference type="InterPro" id="IPR038765">
    <property type="entry name" value="Papain-like_cys_pep_sf"/>
</dbReference>
<evidence type="ECO:0000256" key="1">
    <source>
        <dbReference type="ARBA" id="ARBA00008455"/>
    </source>
</evidence>
<dbReference type="HOGENOM" id="CLU_056603_3_0_2"/>
<dbReference type="Pfam" id="PF00112">
    <property type="entry name" value="Peptidase_C1"/>
    <property type="match status" value="1"/>
</dbReference>
<dbReference type="GO" id="GO:0008234">
    <property type="term" value="F:cysteine-type peptidase activity"/>
    <property type="evidence" value="ECO:0007669"/>
    <property type="project" value="InterPro"/>
</dbReference>
<dbReference type="InterPro" id="IPR013128">
    <property type="entry name" value="Peptidase_C1A"/>
</dbReference>
<dbReference type="PATRIC" id="fig|1434123.4.peg.350"/>
<dbReference type="Proteomes" id="UP000033096">
    <property type="component" value="Chromosome"/>
</dbReference>
<keyword evidence="4" id="KW-1185">Reference proteome</keyword>
<dbReference type="Gene3D" id="3.90.70.10">
    <property type="entry name" value="Cysteine proteinases"/>
    <property type="match status" value="1"/>
</dbReference>
<dbReference type="InterPro" id="IPR000668">
    <property type="entry name" value="Peptidase_C1A_C"/>
</dbReference>
<reference evidence="3 4" key="1">
    <citation type="submission" date="2014-07" db="EMBL/GenBank/DDBJ databases">
        <title>Methanogenic archaea and the global carbon cycle.</title>
        <authorList>
            <person name="Henriksen J.R."/>
            <person name="Luke J."/>
            <person name="Reinhart S."/>
            <person name="Benedict M.N."/>
            <person name="Youngblut N.D."/>
            <person name="Metcalf M.E."/>
            <person name="Whitaker R.J."/>
            <person name="Metcalf W.W."/>
        </authorList>
    </citation>
    <scope>NUCLEOTIDE SEQUENCE [LARGE SCALE GENOMIC DNA]</scope>
    <source>
        <strain evidence="3 4">Z-761</strain>
    </source>
</reference>
<dbReference type="GO" id="GO:0006508">
    <property type="term" value="P:proteolysis"/>
    <property type="evidence" value="ECO:0007669"/>
    <property type="project" value="UniProtKB-KW"/>
</dbReference>
<name>A0A0E3Q312_9EURY</name>
<dbReference type="SUPFAM" id="SSF54001">
    <property type="entry name" value="Cysteine proteinases"/>
    <property type="match status" value="1"/>
</dbReference>
<protein>
    <submittedName>
        <fullName evidence="3">Cysteine protease</fullName>
    </submittedName>
</protein>
<organism evidence="3 4">
    <name type="scientific">Methanosarcina vacuolata Z-761</name>
    <dbReference type="NCBI Taxonomy" id="1434123"/>
    <lineage>
        <taxon>Archaea</taxon>
        <taxon>Methanobacteriati</taxon>
        <taxon>Methanobacteriota</taxon>
        <taxon>Stenosarchaea group</taxon>
        <taxon>Methanomicrobia</taxon>
        <taxon>Methanosarcinales</taxon>
        <taxon>Methanosarcinaceae</taxon>
        <taxon>Methanosarcina</taxon>
    </lineage>
</organism>
<dbReference type="EMBL" id="CP009520">
    <property type="protein sequence ID" value="AKB42604.1"/>
    <property type="molecule type" value="Genomic_DNA"/>
</dbReference>
<keyword evidence="3" id="KW-0645">Protease</keyword>
<dbReference type="RefSeq" id="WP_048117302.1">
    <property type="nucleotide sequence ID" value="NZ_CP009520.1"/>
</dbReference>
<evidence type="ECO:0000313" key="3">
    <source>
        <dbReference type="EMBL" id="AKB42604.1"/>
    </source>
</evidence>
<feature type="domain" description="Peptidase C1A papain C-terminal" evidence="2">
    <location>
        <begin position="66"/>
        <end position="299"/>
    </location>
</feature>
<dbReference type="AlphaFoldDB" id="A0A0E3Q312"/>
<dbReference type="FunFam" id="3.90.70.10:FF:000330">
    <property type="entry name" value="Papain family cysteine protease"/>
    <property type="match status" value="1"/>
</dbReference>
<dbReference type="GeneID" id="24808698"/>
<evidence type="ECO:0000313" key="4">
    <source>
        <dbReference type="Proteomes" id="UP000033096"/>
    </source>
</evidence>
<sequence length="324" mass="35896">MIGIAAAFEKVKIPETGETFSTGWLPPLPDLRDYTEGTTEEDAQIPEITKKLGLLSFKKKSKASELHASVDLRSWCSPVENQMDLGSCTAHAGVGVIEYFQRRAFGKHIEGSRLFVYKTTRNLMGVKGDTGAWLRDTMAALVLCGVPPEKYHPYTDRKIPGPAGEPTFDEEPSNFVYSLADDFEALKYFCHDPQGMNILPSDVLFSVKKYLAAGIPSMFGFFGFPSFNDTDVKGGIPFPGPKEQAIWGHAVVAVGYDDDIKLKNTLSNQETTGALLIRNSWGTGWGDQGYGWLPYEYVLSKFAVDFWSLISMNWIDTGNFGLKL</sequence>
<gene>
    <name evidence="3" type="ORF">MSVAZ_0335</name>
</gene>
<dbReference type="CDD" id="cd02619">
    <property type="entry name" value="Peptidase_C1"/>
    <property type="match status" value="1"/>
</dbReference>
<dbReference type="KEGG" id="mvc:MSVAZ_0335"/>
<keyword evidence="3" id="KW-0378">Hydrolase</keyword>